<evidence type="ECO:0000313" key="2">
    <source>
        <dbReference type="EMBL" id="MBB6228680.1"/>
    </source>
</evidence>
<accession>A0A841L8B7</accession>
<organism evidence="2 3">
    <name type="scientific">Polymorphobacter multimanifer</name>
    <dbReference type="NCBI Taxonomy" id="1070431"/>
    <lineage>
        <taxon>Bacteria</taxon>
        <taxon>Pseudomonadati</taxon>
        <taxon>Pseudomonadota</taxon>
        <taxon>Alphaproteobacteria</taxon>
        <taxon>Sphingomonadales</taxon>
        <taxon>Sphingosinicellaceae</taxon>
        <taxon>Polymorphobacter</taxon>
    </lineage>
</organism>
<evidence type="ECO:0000259" key="1">
    <source>
        <dbReference type="Pfam" id="PF18029"/>
    </source>
</evidence>
<evidence type="ECO:0000313" key="3">
    <source>
        <dbReference type="Proteomes" id="UP000538147"/>
    </source>
</evidence>
<gene>
    <name evidence="2" type="ORF">FHS79_002870</name>
</gene>
<comment type="caution">
    <text evidence="2">The sequence shown here is derived from an EMBL/GenBank/DDBJ whole genome shotgun (WGS) entry which is preliminary data.</text>
</comment>
<feature type="domain" description="Glyoxalase-like" evidence="1">
    <location>
        <begin position="11"/>
        <end position="108"/>
    </location>
</feature>
<dbReference type="Proteomes" id="UP000538147">
    <property type="component" value="Unassembled WGS sequence"/>
</dbReference>
<reference evidence="2 3" key="1">
    <citation type="submission" date="2020-08" db="EMBL/GenBank/DDBJ databases">
        <title>Genomic Encyclopedia of Type Strains, Phase IV (KMG-IV): sequencing the most valuable type-strain genomes for metagenomic binning, comparative biology and taxonomic classification.</title>
        <authorList>
            <person name="Goeker M."/>
        </authorList>
    </citation>
    <scope>NUCLEOTIDE SEQUENCE [LARGE SCALE GENOMIC DNA]</scope>
    <source>
        <strain evidence="2 3">DSM 102189</strain>
    </source>
</reference>
<dbReference type="Pfam" id="PF18029">
    <property type="entry name" value="Glyoxalase_6"/>
    <property type="match status" value="1"/>
</dbReference>
<protein>
    <recommendedName>
        <fullName evidence="1">Glyoxalase-like domain-containing protein</fullName>
    </recommendedName>
</protein>
<dbReference type="Gene3D" id="3.10.180.10">
    <property type="entry name" value="2,3-Dihydroxybiphenyl 1,2-Dioxygenase, domain 1"/>
    <property type="match status" value="1"/>
</dbReference>
<proteinExistence type="predicted"/>
<dbReference type="EMBL" id="JACIIV010000022">
    <property type="protein sequence ID" value="MBB6228680.1"/>
    <property type="molecule type" value="Genomic_DNA"/>
</dbReference>
<keyword evidence="3" id="KW-1185">Reference proteome</keyword>
<dbReference type="RefSeq" id="WP_184201466.1">
    <property type="nucleotide sequence ID" value="NZ_BMOX01000090.1"/>
</dbReference>
<dbReference type="SUPFAM" id="SSF54593">
    <property type="entry name" value="Glyoxalase/Bleomycin resistance protein/Dihydroxybiphenyl dioxygenase"/>
    <property type="match status" value="1"/>
</dbReference>
<dbReference type="AlphaFoldDB" id="A0A841L8B7"/>
<sequence>MQPDKVFISAHARDFHRLSQWWTQLLGRRWDREPMPNCHEWDLTRNVLFQVLDGGDRAPAVVTMHVLDIDAEIARLAALGFQIPDPVAVEGFATLRYCRFEDIEGNEVGLLDGE</sequence>
<dbReference type="InterPro" id="IPR029068">
    <property type="entry name" value="Glyas_Bleomycin-R_OHBP_Dase"/>
</dbReference>
<dbReference type="InterPro" id="IPR041581">
    <property type="entry name" value="Glyoxalase_6"/>
</dbReference>
<name>A0A841L8B7_9SPHN</name>